<dbReference type="SUPFAM" id="SSF53822">
    <property type="entry name" value="Periplasmic binding protein-like I"/>
    <property type="match status" value="1"/>
</dbReference>
<proteinExistence type="inferred from homology"/>
<evidence type="ECO:0000259" key="5">
    <source>
        <dbReference type="Pfam" id="PF13458"/>
    </source>
</evidence>
<keyword evidence="2 4" id="KW-0732">Signal</keyword>
<evidence type="ECO:0000313" key="7">
    <source>
        <dbReference type="Proteomes" id="UP000781958"/>
    </source>
</evidence>
<reference evidence="6 7" key="1">
    <citation type="submission" date="2021-03" db="EMBL/GenBank/DDBJ databases">
        <title>Genomic Encyclopedia of Type Strains, Phase III (KMG-III): the genomes of soil and plant-associated and newly described type strains.</title>
        <authorList>
            <person name="Whitman W."/>
        </authorList>
    </citation>
    <scope>NUCLEOTIDE SEQUENCE [LARGE SCALE GENOMIC DNA]</scope>
    <source>
        <strain evidence="6 7">IMMIB AFH-6</strain>
    </source>
</reference>
<dbReference type="Pfam" id="PF13458">
    <property type="entry name" value="Peripla_BP_6"/>
    <property type="match status" value="1"/>
</dbReference>
<dbReference type="InterPro" id="IPR051010">
    <property type="entry name" value="BCAA_transport"/>
</dbReference>
<dbReference type="PANTHER" id="PTHR30483">
    <property type="entry name" value="LEUCINE-SPECIFIC-BINDING PROTEIN"/>
    <property type="match status" value="1"/>
</dbReference>
<feature type="signal peptide" evidence="4">
    <location>
        <begin position="1"/>
        <end position="26"/>
    </location>
</feature>
<dbReference type="InterPro" id="IPR028081">
    <property type="entry name" value="Leu-bd"/>
</dbReference>
<feature type="domain" description="Leucine-binding protein" evidence="5">
    <location>
        <begin position="29"/>
        <end position="366"/>
    </location>
</feature>
<keyword evidence="3" id="KW-0813">Transport</keyword>
<dbReference type="CDD" id="cd06338">
    <property type="entry name" value="PBP1_ABC_ligand_binding-like"/>
    <property type="match status" value="1"/>
</dbReference>
<sequence length="393" mass="42751">MNGFKTILAGAALLAAPALTLAPAGAAEPIKVGIALSQSGNLADSAEHYKKAVELWRDQVNARGGLLNRPVELVLYDDRSDPATAARLYERLITNDNVDLLVSPWGSASTATATAVAEKHKRVMINSGGASEKIHQRNFKHIFQSAAPISAYVEGIGPVAEKFGLKTMDIISRDYPAARDMEVALNKIAKDRNIKIEKAEYFPAGTSDYSSYLAQAKQSNPDIWISVGYPNEAIEMVRQFRANNYLPKLFVHNGASIDDFVKAAGKDAEYAVGMSLYEPVLKTKGNAEFVKAYKDKYGAEPGYYSGFGYAGVTVLEEAVRKTGSLDQDKLRETLSTMETDTVLGHHKVDPKTGLQVGVKGLLVQIRDGKRAIIYPEELKTADAVIPMPAWANR</sequence>
<dbReference type="Gene3D" id="3.40.50.2300">
    <property type="match status" value="2"/>
</dbReference>
<comment type="caution">
    <text evidence="6">The sequence shown here is derived from an EMBL/GenBank/DDBJ whole genome shotgun (WGS) entry which is preliminary data.</text>
</comment>
<dbReference type="InterPro" id="IPR028082">
    <property type="entry name" value="Peripla_BP_I"/>
</dbReference>
<keyword evidence="7" id="KW-1185">Reference proteome</keyword>
<keyword evidence="3" id="KW-0029">Amino-acid transport</keyword>
<comment type="similarity">
    <text evidence="1">Belongs to the leucine-binding protein family.</text>
</comment>
<feature type="chain" id="PRO_5047212178" evidence="4">
    <location>
        <begin position="27"/>
        <end position="393"/>
    </location>
</feature>
<accession>A0ABS4SM97</accession>
<dbReference type="RefSeq" id="WP_209767576.1">
    <property type="nucleotide sequence ID" value="NZ_JAGINP010000012.1"/>
</dbReference>
<dbReference type="PANTHER" id="PTHR30483:SF37">
    <property type="entry name" value="ABC TRANSPORTER SUBSTRATE-BINDING PROTEIN"/>
    <property type="match status" value="1"/>
</dbReference>
<evidence type="ECO:0000256" key="4">
    <source>
        <dbReference type="SAM" id="SignalP"/>
    </source>
</evidence>
<evidence type="ECO:0000313" key="6">
    <source>
        <dbReference type="EMBL" id="MBP2293645.1"/>
    </source>
</evidence>
<gene>
    <name evidence="6" type="ORF">J2851_003429</name>
</gene>
<dbReference type="Proteomes" id="UP000781958">
    <property type="component" value="Unassembled WGS sequence"/>
</dbReference>
<evidence type="ECO:0000256" key="3">
    <source>
        <dbReference type="ARBA" id="ARBA00022970"/>
    </source>
</evidence>
<organism evidence="6 7">
    <name type="scientific">Azospirillum rugosum</name>
    <dbReference type="NCBI Taxonomy" id="416170"/>
    <lineage>
        <taxon>Bacteria</taxon>
        <taxon>Pseudomonadati</taxon>
        <taxon>Pseudomonadota</taxon>
        <taxon>Alphaproteobacteria</taxon>
        <taxon>Rhodospirillales</taxon>
        <taxon>Azospirillaceae</taxon>
        <taxon>Azospirillum</taxon>
    </lineage>
</organism>
<name>A0ABS4SM97_9PROT</name>
<evidence type="ECO:0000256" key="1">
    <source>
        <dbReference type="ARBA" id="ARBA00010062"/>
    </source>
</evidence>
<dbReference type="EMBL" id="JAGINP010000012">
    <property type="protein sequence ID" value="MBP2293645.1"/>
    <property type="molecule type" value="Genomic_DNA"/>
</dbReference>
<evidence type="ECO:0000256" key="2">
    <source>
        <dbReference type="ARBA" id="ARBA00022729"/>
    </source>
</evidence>
<protein>
    <submittedName>
        <fullName evidence="6">Branched-chain amino acid transport system substrate-binding protein</fullName>
    </submittedName>
</protein>